<sequence>MNALLPGKDNSAFVPHRRHLRSGLLKVSQHRRGCIADSVSPSFEIRKRLIIFFSYFQPITVQSEDIAAQERRVLDARKRLQEVIKHFG</sequence>
<keyword evidence="2" id="KW-1185">Reference proteome</keyword>
<dbReference type="WBParaSite" id="ACAC_0000230401-mRNA-1">
    <property type="protein sequence ID" value="ACAC_0000230401-mRNA-1"/>
    <property type="gene ID" value="ACAC_0000230401"/>
</dbReference>
<proteinExistence type="predicted"/>
<reference evidence="2" key="1">
    <citation type="submission" date="2012-09" db="EMBL/GenBank/DDBJ databases">
        <authorList>
            <person name="Martin A.A."/>
        </authorList>
    </citation>
    <scope>NUCLEOTIDE SEQUENCE</scope>
</reference>
<accession>A0A0K0CXJ6</accession>
<dbReference type="Proteomes" id="UP000035642">
    <property type="component" value="Unassembled WGS sequence"/>
</dbReference>
<organism evidence="2 3">
    <name type="scientific">Angiostrongylus cantonensis</name>
    <name type="common">Rat lungworm</name>
    <dbReference type="NCBI Taxonomy" id="6313"/>
    <lineage>
        <taxon>Eukaryota</taxon>
        <taxon>Metazoa</taxon>
        <taxon>Ecdysozoa</taxon>
        <taxon>Nematoda</taxon>
        <taxon>Chromadorea</taxon>
        <taxon>Rhabditida</taxon>
        <taxon>Rhabditina</taxon>
        <taxon>Rhabditomorpha</taxon>
        <taxon>Strongyloidea</taxon>
        <taxon>Metastrongylidae</taxon>
        <taxon>Angiostrongylus</taxon>
    </lineage>
</organism>
<reference evidence="3" key="2">
    <citation type="submission" date="2017-02" db="UniProtKB">
        <authorList>
            <consortium name="WormBaseParasite"/>
        </authorList>
    </citation>
    <scope>IDENTIFICATION</scope>
</reference>
<dbReference type="Pfam" id="PF14048">
    <property type="entry name" value="MBD_C"/>
    <property type="match status" value="1"/>
</dbReference>
<evidence type="ECO:0000313" key="3">
    <source>
        <dbReference type="WBParaSite" id="ACAC_0000230401-mRNA-1"/>
    </source>
</evidence>
<evidence type="ECO:0000259" key="1">
    <source>
        <dbReference type="Pfam" id="PF14048"/>
    </source>
</evidence>
<dbReference type="AlphaFoldDB" id="A0A0K0CXJ6"/>
<protein>
    <submittedName>
        <fullName evidence="3">MBD_C domain-containing protein</fullName>
    </submittedName>
</protein>
<evidence type="ECO:0000313" key="2">
    <source>
        <dbReference type="Proteomes" id="UP000035642"/>
    </source>
</evidence>
<feature type="domain" description="Methyl-CpG binding protein 2/3 C-terminal" evidence="1">
    <location>
        <begin position="57"/>
        <end position="83"/>
    </location>
</feature>
<dbReference type="InterPro" id="IPR025884">
    <property type="entry name" value="MeCpG-bd_2/3_C_dom"/>
</dbReference>
<name>A0A0K0CXJ6_ANGCA</name>